<dbReference type="AlphaFoldDB" id="A0A917BJK2"/>
<dbReference type="EMBL" id="BMEM01000001">
    <property type="protein sequence ID" value="GGF45053.1"/>
    <property type="molecule type" value="Genomic_DNA"/>
</dbReference>
<reference evidence="1" key="1">
    <citation type="journal article" date="2014" name="Int. J. Syst. Evol. Microbiol.">
        <title>Complete genome sequence of Corynebacterium casei LMG S-19264T (=DSM 44701T), isolated from a smear-ripened cheese.</title>
        <authorList>
            <consortium name="US DOE Joint Genome Institute (JGI-PGF)"/>
            <person name="Walter F."/>
            <person name="Albersmeier A."/>
            <person name="Kalinowski J."/>
            <person name="Ruckert C."/>
        </authorList>
    </citation>
    <scope>NUCLEOTIDE SEQUENCE</scope>
    <source>
        <strain evidence="1">CGMCC 1.12160</strain>
    </source>
</reference>
<evidence type="ECO:0000313" key="1">
    <source>
        <dbReference type="EMBL" id="GGF45053.1"/>
    </source>
</evidence>
<organism evidence="1 2">
    <name type="scientific">Ornithinimicrobium tianjinense</name>
    <dbReference type="NCBI Taxonomy" id="1195761"/>
    <lineage>
        <taxon>Bacteria</taxon>
        <taxon>Bacillati</taxon>
        <taxon>Actinomycetota</taxon>
        <taxon>Actinomycetes</taxon>
        <taxon>Micrococcales</taxon>
        <taxon>Ornithinimicrobiaceae</taxon>
        <taxon>Ornithinimicrobium</taxon>
    </lineage>
</organism>
<gene>
    <name evidence="1" type="ORF">GCM10011366_10950</name>
</gene>
<keyword evidence="2" id="KW-1185">Reference proteome</keyword>
<accession>A0A917BJK2</accession>
<reference evidence="1" key="2">
    <citation type="submission" date="2020-09" db="EMBL/GenBank/DDBJ databases">
        <authorList>
            <person name="Sun Q."/>
            <person name="Zhou Y."/>
        </authorList>
    </citation>
    <scope>NUCLEOTIDE SEQUENCE</scope>
    <source>
        <strain evidence="1">CGMCC 1.12160</strain>
    </source>
</reference>
<evidence type="ECO:0000313" key="2">
    <source>
        <dbReference type="Proteomes" id="UP000605670"/>
    </source>
</evidence>
<sequence>MKVDIIVTDANNCIAGGESICIESVTPPNGSVEKTSVKPSQCTNEGGTITVYLEGVSNCTVNMVVGFRVAGGPLQFTTMKSDNISDSAICPIVPPADAIPLN</sequence>
<comment type="caution">
    <text evidence="1">The sequence shown here is derived from an EMBL/GenBank/DDBJ whole genome shotgun (WGS) entry which is preliminary data.</text>
</comment>
<dbReference type="Proteomes" id="UP000605670">
    <property type="component" value="Unassembled WGS sequence"/>
</dbReference>
<name>A0A917BJK2_9MICO</name>
<proteinExistence type="predicted"/>
<protein>
    <submittedName>
        <fullName evidence="1">Uncharacterized protein</fullName>
    </submittedName>
</protein>